<keyword evidence="1" id="KW-0418">Kinase</keyword>
<keyword evidence="1" id="KW-0067">ATP-binding</keyword>
<evidence type="ECO:0000256" key="1">
    <source>
        <dbReference type="RuleBase" id="RU362007"/>
    </source>
</evidence>
<dbReference type="InterPro" id="IPR043129">
    <property type="entry name" value="ATPase_NBD"/>
</dbReference>
<organism evidence="2 3">
    <name type="scientific">Xenoophorus captivus</name>
    <dbReference type="NCBI Taxonomy" id="1517983"/>
    <lineage>
        <taxon>Eukaryota</taxon>
        <taxon>Metazoa</taxon>
        <taxon>Chordata</taxon>
        <taxon>Craniata</taxon>
        <taxon>Vertebrata</taxon>
        <taxon>Euteleostomi</taxon>
        <taxon>Actinopterygii</taxon>
        <taxon>Neopterygii</taxon>
        <taxon>Teleostei</taxon>
        <taxon>Neoteleostei</taxon>
        <taxon>Acanthomorphata</taxon>
        <taxon>Ovalentaria</taxon>
        <taxon>Atherinomorphae</taxon>
        <taxon>Cyprinodontiformes</taxon>
        <taxon>Goodeidae</taxon>
        <taxon>Xenoophorus</taxon>
    </lineage>
</organism>
<keyword evidence="1" id="KW-0547">Nucleotide-binding</keyword>
<dbReference type="EMBL" id="JAHRIN010057377">
    <property type="protein sequence ID" value="MEQ2211119.1"/>
    <property type="molecule type" value="Genomic_DNA"/>
</dbReference>
<dbReference type="SUPFAM" id="SSF53067">
    <property type="entry name" value="Actin-like ATPase domain"/>
    <property type="match status" value="1"/>
</dbReference>
<dbReference type="Proteomes" id="UP001434883">
    <property type="component" value="Unassembled WGS sequence"/>
</dbReference>
<reference evidence="2 3" key="1">
    <citation type="submission" date="2021-06" db="EMBL/GenBank/DDBJ databases">
        <authorList>
            <person name="Palmer J.M."/>
        </authorList>
    </citation>
    <scope>NUCLEOTIDE SEQUENCE [LARGE SCALE GENOMIC DNA]</scope>
    <source>
        <strain evidence="2 3">XC_2019</strain>
        <tissue evidence="2">Muscle</tissue>
    </source>
</reference>
<evidence type="ECO:0000313" key="2">
    <source>
        <dbReference type="EMBL" id="MEQ2211119.1"/>
    </source>
</evidence>
<dbReference type="PANTHER" id="PTHR19443">
    <property type="entry name" value="HEXOKINASE"/>
    <property type="match status" value="1"/>
</dbReference>
<comment type="caution">
    <text evidence="2">The sequence shown here is derived from an EMBL/GenBank/DDBJ whole genome shotgun (WGS) entry which is preliminary data.</text>
</comment>
<sequence>MQAVTGIKRVIYILCRLNLSEARDFLCYGHSNFESLNILYLIGFSFSEELQAAVRLLAPKCDIKFLVSEDGSGKGAAMVTAVAQRLALQSRLLEDSDGEENGEDE</sequence>
<gene>
    <name evidence="2" type="ORF">XENOCAPTIV_027156</name>
</gene>
<proteinExistence type="inferred from homology"/>
<keyword evidence="1" id="KW-0324">Glycolysis</keyword>
<protein>
    <recommendedName>
        <fullName evidence="1">Phosphotransferase</fullName>
        <ecNumber evidence="1">2.7.1.-</ecNumber>
    </recommendedName>
</protein>
<dbReference type="PANTHER" id="PTHR19443:SF84">
    <property type="entry name" value="PHOSPHOTRANSFERASE"/>
    <property type="match status" value="1"/>
</dbReference>
<evidence type="ECO:0000313" key="3">
    <source>
        <dbReference type="Proteomes" id="UP001434883"/>
    </source>
</evidence>
<comment type="similarity">
    <text evidence="1">Belongs to the hexokinase family.</text>
</comment>
<dbReference type="InterPro" id="IPR001312">
    <property type="entry name" value="Hexokinase"/>
</dbReference>
<keyword evidence="3" id="KW-1185">Reference proteome</keyword>
<name>A0ABV0RSF9_9TELE</name>
<dbReference type="Gene3D" id="3.40.367.20">
    <property type="match status" value="1"/>
</dbReference>
<dbReference type="EC" id="2.7.1.-" evidence="1"/>
<accession>A0ABV0RSF9</accession>
<keyword evidence="1" id="KW-0808">Transferase</keyword>